<keyword evidence="5" id="KW-1185">Reference proteome</keyword>
<feature type="transmembrane region" description="Helical" evidence="3">
    <location>
        <begin position="59"/>
        <end position="88"/>
    </location>
</feature>
<keyword evidence="2 3" id="KW-0472">Membrane</keyword>
<name>A0ABP0T8N7_9BRYO</name>
<dbReference type="Proteomes" id="UP001497512">
    <property type="component" value="Chromosome 1"/>
</dbReference>
<evidence type="ECO:0000256" key="1">
    <source>
        <dbReference type="ARBA" id="ARBA00004370"/>
    </source>
</evidence>
<keyword evidence="3" id="KW-0812">Transmembrane</keyword>
<proteinExistence type="predicted"/>
<keyword evidence="3" id="KW-1133">Transmembrane helix</keyword>
<protein>
    <recommendedName>
        <fullName evidence="6">Late embryogenesis abundant protein LEA-2 subgroup domain-containing protein</fullName>
    </recommendedName>
</protein>
<sequence length="255" mass="28169">MGDWKGSRDGRSSRAWSLSRYTSDTGLTTWKNGRGRLEGLVGSNMPGSSSTARKRSEQWMWSCCCLMGGFLMLLLLFTCIGVVLWLVFRPHSPEFSLQALNITSLTVKQMAQPGKTLNSSSALLSMNSTLVFSAVNTNRFRVTYSAMVVNATYQDVAVGHTLVPAFGQEAYSNVSVPTLLIMDKVNLVRPTGADLLKDATNDQFPLYLTGRMDTFVHTFGFKSPGIHIELRCVIVLRYHELKLASKQCGTNVVHS</sequence>
<comment type="subcellular location">
    <subcellularLocation>
        <location evidence="1">Membrane</location>
    </subcellularLocation>
</comment>
<dbReference type="EMBL" id="OZ019893">
    <property type="protein sequence ID" value="CAK9189919.1"/>
    <property type="molecule type" value="Genomic_DNA"/>
</dbReference>
<dbReference type="PANTHER" id="PTHR31234:SF67">
    <property type="entry name" value="LATE EMBRYOGENESIS ABUNDANT PROTEIN"/>
    <property type="match status" value="1"/>
</dbReference>
<evidence type="ECO:0000313" key="5">
    <source>
        <dbReference type="Proteomes" id="UP001497512"/>
    </source>
</evidence>
<dbReference type="InterPro" id="IPR044839">
    <property type="entry name" value="NDR1-like"/>
</dbReference>
<dbReference type="PANTHER" id="PTHR31234">
    <property type="entry name" value="LATE EMBRYOGENESIS ABUNDANT (LEA) HYDROXYPROLINE-RICH GLYCOPROTEIN FAMILY"/>
    <property type="match status" value="1"/>
</dbReference>
<gene>
    <name evidence="4" type="ORF">CSSPTR1EN2_LOCUS531</name>
</gene>
<evidence type="ECO:0000256" key="3">
    <source>
        <dbReference type="SAM" id="Phobius"/>
    </source>
</evidence>
<accession>A0ABP0T8N7</accession>
<evidence type="ECO:0008006" key="6">
    <source>
        <dbReference type="Google" id="ProtNLM"/>
    </source>
</evidence>
<organism evidence="4 5">
    <name type="scientific">Sphagnum troendelagicum</name>
    <dbReference type="NCBI Taxonomy" id="128251"/>
    <lineage>
        <taxon>Eukaryota</taxon>
        <taxon>Viridiplantae</taxon>
        <taxon>Streptophyta</taxon>
        <taxon>Embryophyta</taxon>
        <taxon>Bryophyta</taxon>
        <taxon>Sphagnophytina</taxon>
        <taxon>Sphagnopsida</taxon>
        <taxon>Sphagnales</taxon>
        <taxon>Sphagnaceae</taxon>
        <taxon>Sphagnum</taxon>
    </lineage>
</organism>
<reference evidence="4 5" key="1">
    <citation type="submission" date="2024-02" db="EMBL/GenBank/DDBJ databases">
        <authorList>
            <consortium name="ELIXIR-Norway"/>
            <consortium name="Elixir Norway"/>
        </authorList>
    </citation>
    <scope>NUCLEOTIDE SEQUENCE [LARGE SCALE GENOMIC DNA]</scope>
</reference>
<evidence type="ECO:0000313" key="4">
    <source>
        <dbReference type="EMBL" id="CAK9189919.1"/>
    </source>
</evidence>
<evidence type="ECO:0000256" key="2">
    <source>
        <dbReference type="ARBA" id="ARBA00023136"/>
    </source>
</evidence>